<dbReference type="AlphaFoldDB" id="A0A0N5AUQ4"/>
<dbReference type="PROSITE" id="PS00110">
    <property type="entry name" value="PYRUVATE_KINASE"/>
    <property type="match status" value="1"/>
</dbReference>
<evidence type="ECO:0000256" key="13">
    <source>
        <dbReference type="RuleBase" id="RU000504"/>
    </source>
</evidence>
<evidence type="ECO:0000256" key="1">
    <source>
        <dbReference type="ARBA" id="ARBA00001958"/>
    </source>
</evidence>
<dbReference type="WBParaSite" id="SMUV_0000859501-mRNA-1">
    <property type="protein sequence ID" value="SMUV_0000859501-mRNA-1"/>
    <property type="gene ID" value="SMUV_0000859501"/>
</dbReference>
<dbReference type="STRING" id="451379.A0A0N5AUQ4"/>
<dbReference type="Gene3D" id="3.40.1380.20">
    <property type="entry name" value="Pyruvate kinase, C-terminal domain"/>
    <property type="match status" value="1"/>
</dbReference>
<feature type="domain" description="Pyruvate kinase barrel" evidence="14">
    <location>
        <begin position="57"/>
        <end position="218"/>
    </location>
</feature>
<feature type="domain" description="Pyruvate kinase C-terminal" evidence="15">
    <location>
        <begin position="266"/>
        <end position="373"/>
    </location>
</feature>
<dbReference type="SUPFAM" id="SSF52935">
    <property type="entry name" value="PK C-terminal domain-like"/>
    <property type="match status" value="1"/>
</dbReference>
<dbReference type="SUPFAM" id="SSF50800">
    <property type="entry name" value="PK beta-barrel domain-like"/>
    <property type="match status" value="1"/>
</dbReference>
<dbReference type="GO" id="GO:0030955">
    <property type="term" value="F:potassium ion binding"/>
    <property type="evidence" value="ECO:0007669"/>
    <property type="project" value="InterPro"/>
</dbReference>
<sequence length="376" mass="41226">MEVELIKVQRFVFTTDSKFGNSCSSENIYVDLKDIVNIVSVGSKIFIDDGLLSLVVREGVNLPGVKCNLPALSDRDIQDIRFGVEQLEILGSGYYICFICTRCWGCTCYIKETLGEDGKHIKVVAKIENEEGVLSIDEIIEASDGIMVARGDLGIEIPPEKMFLTQKKLIAECNLAGKTVICATQMLKSMIKRPRPTRAEGSDIANTVLDGADCVMLSDLLHCKCVLNETSSPKMQTICYLSDAINCLPSLTPKTADSDASHLIEIAATSAAVPCQASAILLATTTGRYRPPLPILSIFQKASVARQLHLFRGIFPLHYPGERDDDWSSDLDSRISHGINVAKRRFIRSDDVLVLITGWRRGGSGNTNTLRIITAP</sequence>
<dbReference type="Pfam" id="PF02887">
    <property type="entry name" value="PK_C"/>
    <property type="match status" value="1"/>
</dbReference>
<proteinExistence type="inferred from homology"/>
<reference evidence="17" key="1">
    <citation type="submission" date="2017-02" db="UniProtKB">
        <authorList>
            <consortium name="WormBaseParasite"/>
        </authorList>
    </citation>
    <scope>IDENTIFICATION</scope>
</reference>
<dbReference type="InterPro" id="IPR011037">
    <property type="entry name" value="Pyrv_Knase-like_insert_dom_sf"/>
</dbReference>
<dbReference type="Pfam" id="PF00224">
    <property type="entry name" value="PK"/>
    <property type="match status" value="1"/>
</dbReference>
<dbReference type="InterPro" id="IPR001697">
    <property type="entry name" value="Pyr_Knase"/>
</dbReference>
<evidence type="ECO:0000256" key="7">
    <source>
        <dbReference type="ARBA" id="ARBA00022741"/>
    </source>
</evidence>
<dbReference type="InterPro" id="IPR015806">
    <property type="entry name" value="Pyrv_Knase_insert_dom_sf"/>
</dbReference>
<comment type="pathway">
    <text evidence="2 13">Carbohydrate degradation; glycolysis; pyruvate from D-glyceraldehyde 3-phosphate: step 5/5.</text>
</comment>
<dbReference type="InterPro" id="IPR036918">
    <property type="entry name" value="Pyrv_Knase_C_sf"/>
</dbReference>
<dbReference type="PANTHER" id="PTHR11817">
    <property type="entry name" value="PYRUVATE KINASE"/>
    <property type="match status" value="1"/>
</dbReference>
<dbReference type="InterPro" id="IPR018209">
    <property type="entry name" value="Pyrv_Knase_AS"/>
</dbReference>
<dbReference type="GO" id="GO:0004743">
    <property type="term" value="F:pyruvate kinase activity"/>
    <property type="evidence" value="ECO:0007669"/>
    <property type="project" value="UniProtKB-EC"/>
</dbReference>
<organism evidence="16 17">
    <name type="scientific">Syphacia muris</name>
    <dbReference type="NCBI Taxonomy" id="451379"/>
    <lineage>
        <taxon>Eukaryota</taxon>
        <taxon>Metazoa</taxon>
        <taxon>Ecdysozoa</taxon>
        <taxon>Nematoda</taxon>
        <taxon>Chromadorea</taxon>
        <taxon>Rhabditida</taxon>
        <taxon>Spirurina</taxon>
        <taxon>Oxyuridomorpha</taxon>
        <taxon>Oxyuroidea</taxon>
        <taxon>Oxyuridae</taxon>
        <taxon>Syphacia</taxon>
    </lineage>
</organism>
<keyword evidence="7" id="KW-0547">Nucleotide-binding</keyword>
<protein>
    <recommendedName>
        <fullName evidence="4 13">Pyruvate kinase</fullName>
        <ecNumber evidence="4 13">2.7.1.40</ecNumber>
    </recommendedName>
</protein>
<dbReference type="InterPro" id="IPR015793">
    <property type="entry name" value="Pyrv_Knase_brl"/>
</dbReference>
<dbReference type="Gene3D" id="3.20.20.60">
    <property type="entry name" value="Phosphoenolpyruvate-binding domains"/>
    <property type="match status" value="1"/>
</dbReference>
<evidence type="ECO:0000256" key="9">
    <source>
        <dbReference type="ARBA" id="ARBA00022840"/>
    </source>
</evidence>
<evidence type="ECO:0000259" key="15">
    <source>
        <dbReference type="Pfam" id="PF02887"/>
    </source>
</evidence>
<comment type="catalytic activity">
    <reaction evidence="13">
        <text>pyruvate + ATP = phosphoenolpyruvate + ADP + H(+)</text>
        <dbReference type="Rhea" id="RHEA:18157"/>
        <dbReference type="ChEBI" id="CHEBI:15361"/>
        <dbReference type="ChEBI" id="CHEBI:15378"/>
        <dbReference type="ChEBI" id="CHEBI:30616"/>
        <dbReference type="ChEBI" id="CHEBI:58702"/>
        <dbReference type="ChEBI" id="CHEBI:456216"/>
        <dbReference type="EC" id="2.7.1.40"/>
    </reaction>
</comment>
<keyword evidence="8 13" id="KW-0418">Kinase</keyword>
<keyword evidence="10 13" id="KW-0460">Magnesium</keyword>
<dbReference type="GO" id="GO:0016301">
    <property type="term" value="F:kinase activity"/>
    <property type="evidence" value="ECO:0007669"/>
    <property type="project" value="UniProtKB-KW"/>
</dbReference>
<evidence type="ECO:0000256" key="2">
    <source>
        <dbReference type="ARBA" id="ARBA00004997"/>
    </source>
</evidence>
<accession>A0A0N5AUQ4</accession>
<keyword evidence="6" id="KW-0479">Metal-binding</keyword>
<evidence type="ECO:0000256" key="3">
    <source>
        <dbReference type="ARBA" id="ARBA00008663"/>
    </source>
</evidence>
<dbReference type="EC" id="2.7.1.40" evidence="4 13"/>
<dbReference type="InterPro" id="IPR040442">
    <property type="entry name" value="Pyrv_kinase-like_dom_sf"/>
</dbReference>
<dbReference type="GO" id="GO:0000287">
    <property type="term" value="F:magnesium ion binding"/>
    <property type="evidence" value="ECO:0007669"/>
    <property type="project" value="InterPro"/>
</dbReference>
<name>A0A0N5AUQ4_9BILA</name>
<evidence type="ECO:0000256" key="6">
    <source>
        <dbReference type="ARBA" id="ARBA00022723"/>
    </source>
</evidence>
<evidence type="ECO:0000256" key="12">
    <source>
        <dbReference type="ARBA" id="ARBA00023317"/>
    </source>
</evidence>
<dbReference type="InterPro" id="IPR015813">
    <property type="entry name" value="Pyrv/PenolPyrv_kinase-like_dom"/>
</dbReference>
<keyword evidence="9" id="KW-0067">ATP-binding</keyword>
<comment type="cofactor">
    <cofactor evidence="1">
        <name>K(+)</name>
        <dbReference type="ChEBI" id="CHEBI:29103"/>
    </cofactor>
</comment>
<evidence type="ECO:0000313" key="17">
    <source>
        <dbReference type="WBParaSite" id="SMUV_0000859501-mRNA-1"/>
    </source>
</evidence>
<dbReference type="InterPro" id="IPR015795">
    <property type="entry name" value="Pyrv_Knase_C"/>
</dbReference>
<evidence type="ECO:0000259" key="14">
    <source>
        <dbReference type="Pfam" id="PF00224"/>
    </source>
</evidence>
<dbReference type="SUPFAM" id="SSF51621">
    <property type="entry name" value="Phosphoenolpyruvate/pyruvate domain"/>
    <property type="match status" value="1"/>
</dbReference>
<evidence type="ECO:0000256" key="4">
    <source>
        <dbReference type="ARBA" id="ARBA00012142"/>
    </source>
</evidence>
<dbReference type="PRINTS" id="PR01050">
    <property type="entry name" value="PYRUVTKNASE"/>
</dbReference>
<dbReference type="GO" id="GO:0005524">
    <property type="term" value="F:ATP binding"/>
    <property type="evidence" value="ECO:0007669"/>
    <property type="project" value="UniProtKB-KW"/>
</dbReference>
<keyword evidence="12" id="KW-0670">Pyruvate</keyword>
<comment type="similarity">
    <text evidence="3 13">Belongs to the pyruvate kinase family.</text>
</comment>
<dbReference type="Proteomes" id="UP000046393">
    <property type="component" value="Unplaced"/>
</dbReference>
<evidence type="ECO:0000256" key="10">
    <source>
        <dbReference type="ARBA" id="ARBA00022842"/>
    </source>
</evidence>
<dbReference type="UniPathway" id="UPA00109">
    <property type="reaction ID" value="UER00188"/>
</dbReference>
<keyword evidence="16" id="KW-1185">Reference proteome</keyword>
<keyword evidence="11 13" id="KW-0324">Glycolysis</keyword>
<evidence type="ECO:0000313" key="16">
    <source>
        <dbReference type="Proteomes" id="UP000046393"/>
    </source>
</evidence>
<dbReference type="Gene3D" id="2.40.33.10">
    <property type="entry name" value="PK beta-barrel domain-like"/>
    <property type="match status" value="1"/>
</dbReference>
<evidence type="ECO:0000256" key="8">
    <source>
        <dbReference type="ARBA" id="ARBA00022777"/>
    </source>
</evidence>
<keyword evidence="5 13" id="KW-0808">Transferase</keyword>
<evidence type="ECO:0000256" key="11">
    <source>
        <dbReference type="ARBA" id="ARBA00023152"/>
    </source>
</evidence>
<evidence type="ECO:0000256" key="5">
    <source>
        <dbReference type="ARBA" id="ARBA00022679"/>
    </source>
</evidence>